<evidence type="ECO:0000256" key="1">
    <source>
        <dbReference type="ARBA" id="ARBA00000553"/>
    </source>
</evidence>
<comment type="similarity">
    <text evidence="3 12">Belongs to the purine nucleoside phosphorylase YfiH/LACC1 family.</text>
</comment>
<keyword evidence="8" id="KW-0186">Copper</keyword>
<evidence type="ECO:0000256" key="7">
    <source>
        <dbReference type="ARBA" id="ARBA00022833"/>
    </source>
</evidence>
<dbReference type="RefSeq" id="WP_345557132.1">
    <property type="nucleotide sequence ID" value="NZ_BAABIK010000016.1"/>
</dbReference>
<dbReference type="PANTHER" id="PTHR30616:SF2">
    <property type="entry name" value="PURINE NUCLEOSIDE PHOSPHORYLASE LACC1"/>
    <property type="match status" value="1"/>
</dbReference>
<evidence type="ECO:0000256" key="4">
    <source>
        <dbReference type="ARBA" id="ARBA00022679"/>
    </source>
</evidence>
<evidence type="ECO:0000256" key="9">
    <source>
        <dbReference type="ARBA" id="ARBA00047989"/>
    </source>
</evidence>
<evidence type="ECO:0000313" key="13">
    <source>
        <dbReference type="EMBL" id="GAA4945673.1"/>
    </source>
</evidence>
<gene>
    <name evidence="13" type="primary">pgeF</name>
    <name evidence="13" type="ORF">GCM10023224_31250</name>
</gene>
<dbReference type="Pfam" id="PF02578">
    <property type="entry name" value="Cu-oxidase_4"/>
    <property type="match status" value="1"/>
</dbReference>
<keyword evidence="14" id="KW-1185">Reference proteome</keyword>
<dbReference type="NCBIfam" id="TIGR00726">
    <property type="entry name" value="peptidoglycan editing factor PgeF"/>
    <property type="match status" value="1"/>
</dbReference>
<evidence type="ECO:0000256" key="8">
    <source>
        <dbReference type="ARBA" id="ARBA00023008"/>
    </source>
</evidence>
<dbReference type="SUPFAM" id="SSF64438">
    <property type="entry name" value="CNF1/YfiH-like putative cysteine hydrolases"/>
    <property type="match status" value="1"/>
</dbReference>
<reference evidence="14" key="1">
    <citation type="journal article" date="2019" name="Int. J. Syst. Evol. Microbiol.">
        <title>The Global Catalogue of Microorganisms (GCM) 10K type strain sequencing project: providing services to taxonomists for standard genome sequencing and annotation.</title>
        <authorList>
            <consortium name="The Broad Institute Genomics Platform"/>
            <consortium name="The Broad Institute Genome Sequencing Center for Infectious Disease"/>
            <person name="Wu L."/>
            <person name="Ma J."/>
        </authorList>
    </citation>
    <scope>NUCLEOTIDE SEQUENCE [LARGE SCALE GENOMIC DNA]</scope>
    <source>
        <strain evidence="14">JCM 18123</strain>
    </source>
</reference>
<comment type="catalytic activity">
    <reaction evidence="11">
        <text>S-methyl-5'-thioadenosine + phosphate = 5-(methylsulfanyl)-alpha-D-ribose 1-phosphate + adenine</text>
        <dbReference type="Rhea" id="RHEA:11852"/>
        <dbReference type="ChEBI" id="CHEBI:16708"/>
        <dbReference type="ChEBI" id="CHEBI:17509"/>
        <dbReference type="ChEBI" id="CHEBI:43474"/>
        <dbReference type="ChEBI" id="CHEBI:58533"/>
        <dbReference type="EC" id="2.4.2.28"/>
    </reaction>
    <physiologicalReaction direction="left-to-right" evidence="11">
        <dbReference type="Rhea" id="RHEA:11853"/>
    </physiologicalReaction>
</comment>
<dbReference type="EMBL" id="BAABIK010000016">
    <property type="protein sequence ID" value="GAA4945673.1"/>
    <property type="molecule type" value="Genomic_DNA"/>
</dbReference>
<keyword evidence="5" id="KW-0479">Metal-binding</keyword>
<comment type="function">
    <text evidence="2">Purine nucleoside enzyme that catalyzes the phosphorolysis of adenosine and inosine nucleosides, yielding D-ribose 1-phosphate and the respective free bases, adenine and hypoxanthine. Also catalyzes the phosphorolysis of S-methyl-5'-thioadenosine into adenine and S-methyl-5-thio-alpha-D-ribose 1-phosphate. Also has adenosine deaminase activity.</text>
</comment>
<evidence type="ECO:0000256" key="10">
    <source>
        <dbReference type="ARBA" id="ARBA00048968"/>
    </source>
</evidence>
<keyword evidence="6" id="KW-0378">Hydrolase</keyword>
<proteinExistence type="inferred from homology"/>
<comment type="catalytic activity">
    <reaction evidence="1">
        <text>inosine + phosphate = alpha-D-ribose 1-phosphate + hypoxanthine</text>
        <dbReference type="Rhea" id="RHEA:27646"/>
        <dbReference type="ChEBI" id="CHEBI:17368"/>
        <dbReference type="ChEBI" id="CHEBI:17596"/>
        <dbReference type="ChEBI" id="CHEBI:43474"/>
        <dbReference type="ChEBI" id="CHEBI:57720"/>
        <dbReference type="EC" id="2.4.2.1"/>
    </reaction>
    <physiologicalReaction direction="left-to-right" evidence="1">
        <dbReference type="Rhea" id="RHEA:27647"/>
    </physiologicalReaction>
</comment>
<evidence type="ECO:0000313" key="14">
    <source>
        <dbReference type="Proteomes" id="UP001499993"/>
    </source>
</evidence>
<name>A0ABP9GKP1_9ACTN</name>
<dbReference type="InterPro" id="IPR038371">
    <property type="entry name" value="Cu_polyphenol_OxRdtase_sf"/>
</dbReference>
<accession>A0ABP9GKP1</accession>
<dbReference type="Proteomes" id="UP001499993">
    <property type="component" value="Unassembled WGS sequence"/>
</dbReference>
<dbReference type="Gene3D" id="3.60.140.10">
    <property type="entry name" value="CNF1/YfiH-like putative cysteine hydrolases"/>
    <property type="match status" value="1"/>
</dbReference>
<comment type="caution">
    <text evidence="13">The sequence shown here is derived from an EMBL/GenBank/DDBJ whole genome shotgun (WGS) entry which is preliminary data.</text>
</comment>
<comment type="catalytic activity">
    <reaction evidence="9">
        <text>adenosine + H2O + H(+) = inosine + NH4(+)</text>
        <dbReference type="Rhea" id="RHEA:24408"/>
        <dbReference type="ChEBI" id="CHEBI:15377"/>
        <dbReference type="ChEBI" id="CHEBI:15378"/>
        <dbReference type="ChEBI" id="CHEBI:16335"/>
        <dbReference type="ChEBI" id="CHEBI:17596"/>
        <dbReference type="ChEBI" id="CHEBI:28938"/>
        <dbReference type="EC" id="3.5.4.4"/>
    </reaction>
    <physiologicalReaction direction="left-to-right" evidence="9">
        <dbReference type="Rhea" id="RHEA:24409"/>
    </physiologicalReaction>
</comment>
<organism evidence="13 14">
    <name type="scientific">Streptomonospora halophila</name>
    <dbReference type="NCBI Taxonomy" id="427369"/>
    <lineage>
        <taxon>Bacteria</taxon>
        <taxon>Bacillati</taxon>
        <taxon>Actinomycetota</taxon>
        <taxon>Actinomycetes</taxon>
        <taxon>Streptosporangiales</taxon>
        <taxon>Nocardiopsidaceae</taxon>
        <taxon>Streptomonospora</taxon>
    </lineage>
</organism>
<dbReference type="InterPro" id="IPR011324">
    <property type="entry name" value="Cytotoxic_necrot_fac-like_cat"/>
</dbReference>
<evidence type="ECO:0000256" key="5">
    <source>
        <dbReference type="ARBA" id="ARBA00022723"/>
    </source>
</evidence>
<dbReference type="InterPro" id="IPR003730">
    <property type="entry name" value="Cu_polyphenol_OxRdtase"/>
</dbReference>
<protein>
    <recommendedName>
        <fullName evidence="12">Purine nucleoside phosphorylase</fullName>
    </recommendedName>
</protein>
<sequence>MSAVIELGPGVRAGFTQRYDGGVSSAPFDSLNLGHGVGDAPGAVAENRRTAAKRLGFAAESVVWMDQVHSADVAVAAEPGTAGRVDAVVSDRPGLVLAALAADCLLVLAADAEAGVVGAAHSGRLGTQSGVAPAMVARMALLGAEPARISAVLGPAICGRCYEVGPQVQAEVARSVPEAASRTREGTEGIDMRAAVTAQLRAADVGHITSDDRCTLESPELFSHRGGAPTGRFAGFVWRRP</sequence>
<dbReference type="PANTHER" id="PTHR30616">
    <property type="entry name" value="UNCHARACTERIZED PROTEIN YFIH"/>
    <property type="match status" value="1"/>
</dbReference>
<evidence type="ECO:0000256" key="12">
    <source>
        <dbReference type="RuleBase" id="RU361274"/>
    </source>
</evidence>
<evidence type="ECO:0000256" key="3">
    <source>
        <dbReference type="ARBA" id="ARBA00007353"/>
    </source>
</evidence>
<evidence type="ECO:0000256" key="6">
    <source>
        <dbReference type="ARBA" id="ARBA00022801"/>
    </source>
</evidence>
<keyword evidence="4" id="KW-0808">Transferase</keyword>
<keyword evidence="7" id="KW-0862">Zinc</keyword>
<comment type="catalytic activity">
    <reaction evidence="10">
        <text>adenosine + phosphate = alpha-D-ribose 1-phosphate + adenine</text>
        <dbReference type="Rhea" id="RHEA:27642"/>
        <dbReference type="ChEBI" id="CHEBI:16335"/>
        <dbReference type="ChEBI" id="CHEBI:16708"/>
        <dbReference type="ChEBI" id="CHEBI:43474"/>
        <dbReference type="ChEBI" id="CHEBI:57720"/>
        <dbReference type="EC" id="2.4.2.1"/>
    </reaction>
    <physiologicalReaction direction="left-to-right" evidence="10">
        <dbReference type="Rhea" id="RHEA:27643"/>
    </physiologicalReaction>
</comment>
<dbReference type="CDD" id="cd16833">
    <property type="entry name" value="YfiH"/>
    <property type="match status" value="1"/>
</dbReference>
<evidence type="ECO:0000256" key="11">
    <source>
        <dbReference type="ARBA" id="ARBA00049893"/>
    </source>
</evidence>
<evidence type="ECO:0000256" key="2">
    <source>
        <dbReference type="ARBA" id="ARBA00003215"/>
    </source>
</evidence>